<evidence type="ECO:0000313" key="3">
    <source>
        <dbReference type="Proteomes" id="UP001420932"/>
    </source>
</evidence>
<dbReference type="Proteomes" id="UP001420932">
    <property type="component" value="Unassembled WGS sequence"/>
</dbReference>
<feature type="region of interest" description="Disordered" evidence="1">
    <location>
        <begin position="17"/>
        <end position="99"/>
    </location>
</feature>
<accession>A0AAP0HR96</accession>
<evidence type="ECO:0000313" key="2">
    <source>
        <dbReference type="EMBL" id="KAK9098398.1"/>
    </source>
</evidence>
<evidence type="ECO:0000256" key="1">
    <source>
        <dbReference type="SAM" id="MobiDB-lite"/>
    </source>
</evidence>
<keyword evidence="3" id="KW-1185">Reference proteome</keyword>
<name>A0AAP0HR96_9MAGN</name>
<feature type="compositionally biased region" description="Basic and acidic residues" evidence="1">
    <location>
        <begin position="17"/>
        <end position="55"/>
    </location>
</feature>
<sequence>MSMEGLSHLGLHCTMARDKVDGSDEHDGGSLNEDSRSDDGRDNDGREERRDDRRRGLQMQRRQTARASEAATTDDATTGRHHENSTPNYQSRDDGEKRS</sequence>
<dbReference type="AlphaFoldDB" id="A0AAP0HR96"/>
<feature type="compositionally biased region" description="Low complexity" evidence="1">
    <location>
        <begin position="65"/>
        <end position="76"/>
    </location>
</feature>
<proteinExistence type="predicted"/>
<comment type="caution">
    <text evidence="2">The sequence shown here is derived from an EMBL/GenBank/DDBJ whole genome shotgun (WGS) entry which is preliminary data.</text>
</comment>
<dbReference type="EMBL" id="JBBNAF010000011">
    <property type="protein sequence ID" value="KAK9098398.1"/>
    <property type="molecule type" value="Genomic_DNA"/>
</dbReference>
<reference evidence="2 3" key="1">
    <citation type="submission" date="2024-01" db="EMBL/GenBank/DDBJ databases">
        <title>Genome assemblies of Stephania.</title>
        <authorList>
            <person name="Yang L."/>
        </authorList>
    </citation>
    <scope>NUCLEOTIDE SEQUENCE [LARGE SCALE GENOMIC DNA]</scope>
    <source>
        <strain evidence="2">YNDBR</strain>
        <tissue evidence="2">Leaf</tissue>
    </source>
</reference>
<gene>
    <name evidence="2" type="ORF">Syun_025443</name>
</gene>
<organism evidence="2 3">
    <name type="scientific">Stephania yunnanensis</name>
    <dbReference type="NCBI Taxonomy" id="152371"/>
    <lineage>
        <taxon>Eukaryota</taxon>
        <taxon>Viridiplantae</taxon>
        <taxon>Streptophyta</taxon>
        <taxon>Embryophyta</taxon>
        <taxon>Tracheophyta</taxon>
        <taxon>Spermatophyta</taxon>
        <taxon>Magnoliopsida</taxon>
        <taxon>Ranunculales</taxon>
        <taxon>Menispermaceae</taxon>
        <taxon>Menispermoideae</taxon>
        <taxon>Cissampelideae</taxon>
        <taxon>Stephania</taxon>
    </lineage>
</organism>
<protein>
    <submittedName>
        <fullName evidence="2">Uncharacterized protein</fullName>
    </submittedName>
</protein>